<feature type="region of interest" description="Disordered" evidence="1">
    <location>
        <begin position="237"/>
        <end position="305"/>
    </location>
</feature>
<feature type="compositionally biased region" description="Basic and acidic residues" evidence="1">
    <location>
        <begin position="290"/>
        <end position="305"/>
    </location>
</feature>
<dbReference type="InterPro" id="IPR040218">
    <property type="entry name" value="SLC7A6OS"/>
</dbReference>
<organism evidence="2 3">
    <name type="scientific">Zingiber officinale</name>
    <name type="common">Ginger</name>
    <name type="synonym">Amomum zingiber</name>
    <dbReference type="NCBI Taxonomy" id="94328"/>
    <lineage>
        <taxon>Eukaryota</taxon>
        <taxon>Viridiplantae</taxon>
        <taxon>Streptophyta</taxon>
        <taxon>Embryophyta</taxon>
        <taxon>Tracheophyta</taxon>
        <taxon>Spermatophyta</taxon>
        <taxon>Magnoliopsida</taxon>
        <taxon>Liliopsida</taxon>
        <taxon>Zingiberales</taxon>
        <taxon>Zingiberaceae</taxon>
        <taxon>Zingiber</taxon>
    </lineage>
</organism>
<accession>A0A8J5BX40</accession>
<evidence type="ECO:0008006" key="4">
    <source>
        <dbReference type="Google" id="ProtNLM"/>
    </source>
</evidence>
<dbReference type="EMBL" id="JACMSC010000022">
    <property type="protein sequence ID" value="KAG6468696.1"/>
    <property type="molecule type" value="Genomic_DNA"/>
</dbReference>
<name>A0A8J5BX40_ZINOF</name>
<comment type="caution">
    <text evidence="2">The sequence shown here is derived from an EMBL/GenBank/DDBJ whole genome shotgun (WGS) entry which is preliminary data.</text>
</comment>
<reference evidence="2 3" key="1">
    <citation type="submission" date="2020-08" db="EMBL/GenBank/DDBJ databases">
        <title>Plant Genome Project.</title>
        <authorList>
            <person name="Zhang R.-G."/>
        </authorList>
    </citation>
    <scope>NUCLEOTIDE SEQUENCE [LARGE SCALE GENOMIC DNA]</scope>
    <source>
        <tissue evidence="2">Rhizome</tissue>
    </source>
</reference>
<evidence type="ECO:0000313" key="3">
    <source>
        <dbReference type="Proteomes" id="UP000734854"/>
    </source>
</evidence>
<keyword evidence="3" id="KW-1185">Reference proteome</keyword>
<evidence type="ECO:0000256" key="1">
    <source>
        <dbReference type="SAM" id="MobiDB-lite"/>
    </source>
</evidence>
<dbReference type="AlphaFoldDB" id="A0A8J5BX40"/>
<evidence type="ECO:0000313" key="2">
    <source>
        <dbReference type="EMBL" id="KAG6468696.1"/>
    </source>
</evidence>
<proteinExistence type="predicted"/>
<dbReference type="PANTHER" id="PTHR31196">
    <property type="entry name" value="RNA POLYMERASE II NUCLEAR LOCALIZATION PROTEIN SLC7A6OS-RELATED"/>
    <property type="match status" value="1"/>
</dbReference>
<sequence>MAPPSITGKSPPLSLITGKPSPLSLITEKPVIVRVKRKAFQAKLDAFWLEIDERPHKKVFLGLGNLSISDCGTGKALIGCLFLLNELASKKILVQHLETVGHSQSVKDVLHSFLDLTRSSRFEQIWKKRGSIDEEEYSLHEKCHLYDVVRVDAEDETHQRVPKAKDAPEVDGAMLDKYLPLLREFLPQAVEEIEHYKATTEDNFVYDIYTHEVGVDTDTDNIDEYPLVQVYMEDDYDDGLSQSDYESDDSNAENNPWNDYCDEKMSEDEDENESAFTYFEDSDSNYEQKVASKEDDLDNWRWDYR</sequence>
<dbReference type="PANTHER" id="PTHR31196:SF2">
    <property type="entry name" value="RNA POLYMERASE II NUCLEAR LOCALIZATION PROTEIN SLC7A6OS-RELATED"/>
    <property type="match status" value="1"/>
</dbReference>
<protein>
    <recommendedName>
        <fullName evidence="4">RNA polymerase II nuclear localization protein SLC7A6OS</fullName>
    </recommendedName>
</protein>
<gene>
    <name evidence="2" type="ORF">ZIOFF_073389</name>
</gene>
<dbReference type="Proteomes" id="UP000734854">
    <property type="component" value="Unassembled WGS sequence"/>
</dbReference>